<accession>A0ABW8DF56</accession>
<protein>
    <submittedName>
        <fullName evidence="2">Uncharacterized protein</fullName>
    </submittedName>
</protein>
<sequence length="115" mass="13434">MSDSQWMSKETLAEYLAPLLDHYEVKWRGHGVIYVDHQDDNIQIAERILYRLSTTLGVPIGEVRSRLVELGWLNDVRHVTPIRNEVVRVFEDCGLWSTDDPEEDDPETNEDHGWD</sequence>
<gene>
    <name evidence="2" type="ORF">ACIOUF_05625</name>
</gene>
<feature type="compositionally biased region" description="Acidic residues" evidence="1">
    <location>
        <begin position="99"/>
        <end position="108"/>
    </location>
</feature>
<name>A0ABW8DF56_9PSED</name>
<dbReference type="EMBL" id="JBIUVY010000004">
    <property type="protein sequence ID" value="MFJ2285841.1"/>
    <property type="molecule type" value="Genomic_DNA"/>
</dbReference>
<keyword evidence="3" id="KW-1185">Reference proteome</keyword>
<evidence type="ECO:0000256" key="1">
    <source>
        <dbReference type="SAM" id="MobiDB-lite"/>
    </source>
</evidence>
<proteinExistence type="predicted"/>
<reference evidence="2 3" key="1">
    <citation type="submission" date="2024-10" db="EMBL/GenBank/DDBJ databases">
        <title>The Natural Products Discovery Center: Release of the First 8490 Sequenced Strains for Exploring Actinobacteria Biosynthetic Diversity.</title>
        <authorList>
            <person name="Kalkreuter E."/>
            <person name="Kautsar S.A."/>
            <person name="Yang D."/>
            <person name="Bader C.D."/>
            <person name="Teijaro C.N."/>
            <person name="Fluegel L."/>
            <person name="Davis C.M."/>
            <person name="Simpson J.R."/>
            <person name="Lauterbach L."/>
            <person name="Steele A.D."/>
            <person name="Gui C."/>
            <person name="Meng S."/>
            <person name="Li G."/>
            <person name="Viehrig K."/>
            <person name="Ye F."/>
            <person name="Su P."/>
            <person name="Kiefer A.F."/>
            <person name="Nichols A."/>
            <person name="Cepeda A.J."/>
            <person name="Yan W."/>
            <person name="Fan B."/>
            <person name="Jiang Y."/>
            <person name="Adhikari A."/>
            <person name="Zheng C.-J."/>
            <person name="Schuster L."/>
            <person name="Cowan T.M."/>
            <person name="Smanski M.J."/>
            <person name="Chevrette M.G."/>
            <person name="De Carvalho L.P.S."/>
            <person name="Shen B."/>
        </authorList>
    </citation>
    <scope>NUCLEOTIDE SEQUENCE [LARGE SCALE GENOMIC DNA]</scope>
    <source>
        <strain evidence="2 3">NPDC087689</strain>
    </source>
</reference>
<feature type="region of interest" description="Disordered" evidence="1">
    <location>
        <begin position="95"/>
        <end position="115"/>
    </location>
</feature>
<comment type="caution">
    <text evidence="2">The sequence shown here is derived from an EMBL/GenBank/DDBJ whole genome shotgun (WGS) entry which is preliminary data.</text>
</comment>
<dbReference type="RefSeq" id="WP_401233521.1">
    <property type="nucleotide sequence ID" value="NZ_JBIUVY010000004.1"/>
</dbReference>
<dbReference type="Proteomes" id="UP001617296">
    <property type="component" value="Unassembled WGS sequence"/>
</dbReference>
<evidence type="ECO:0000313" key="2">
    <source>
        <dbReference type="EMBL" id="MFJ2285841.1"/>
    </source>
</evidence>
<evidence type="ECO:0000313" key="3">
    <source>
        <dbReference type="Proteomes" id="UP001617296"/>
    </source>
</evidence>
<organism evidence="2 3">
    <name type="scientific">Pseudomonas iridis</name>
    <dbReference type="NCBI Taxonomy" id="2710587"/>
    <lineage>
        <taxon>Bacteria</taxon>
        <taxon>Pseudomonadati</taxon>
        <taxon>Pseudomonadota</taxon>
        <taxon>Gammaproteobacteria</taxon>
        <taxon>Pseudomonadales</taxon>
        <taxon>Pseudomonadaceae</taxon>
        <taxon>Pseudomonas</taxon>
    </lineage>
</organism>